<dbReference type="CDD" id="cd00082">
    <property type="entry name" value="HisKA"/>
    <property type="match status" value="1"/>
</dbReference>
<evidence type="ECO:0000256" key="3">
    <source>
        <dbReference type="ARBA" id="ARBA00012438"/>
    </source>
</evidence>
<proteinExistence type="predicted"/>
<evidence type="ECO:0000259" key="20">
    <source>
        <dbReference type="PROSITE" id="PS50894"/>
    </source>
</evidence>
<dbReference type="SUPFAM" id="SSF55874">
    <property type="entry name" value="ATPase domain of HSP90 chaperone/DNA topoisomerase II/histidine kinase"/>
    <property type="match status" value="1"/>
</dbReference>
<dbReference type="SUPFAM" id="SSF47384">
    <property type="entry name" value="Homodimeric domain of signal transducing histidine kinase"/>
    <property type="match status" value="1"/>
</dbReference>
<dbReference type="PANTHER" id="PTHR45339">
    <property type="entry name" value="HYBRID SIGNAL TRANSDUCTION HISTIDINE KINASE J"/>
    <property type="match status" value="1"/>
</dbReference>
<protein>
    <recommendedName>
        <fullName evidence="3">histidine kinase</fullName>
        <ecNumber evidence="3">2.7.13.3</ecNumber>
    </recommendedName>
</protein>
<dbReference type="Proteomes" id="UP000537130">
    <property type="component" value="Unassembled WGS sequence"/>
</dbReference>
<dbReference type="RefSeq" id="WP_183409646.1">
    <property type="nucleotide sequence ID" value="NZ_JACHWY010000001.1"/>
</dbReference>
<dbReference type="SUPFAM" id="SSF55785">
    <property type="entry name" value="PYP-like sensor domain (PAS domain)"/>
    <property type="match status" value="2"/>
</dbReference>
<name>A0A7W4Z598_9GAMM</name>
<dbReference type="InterPro" id="IPR001610">
    <property type="entry name" value="PAC"/>
</dbReference>
<dbReference type="GO" id="GO:0005524">
    <property type="term" value="F:ATP binding"/>
    <property type="evidence" value="ECO:0007669"/>
    <property type="project" value="UniProtKB-KW"/>
</dbReference>
<keyword evidence="6" id="KW-0808">Transferase</keyword>
<comment type="catalytic activity">
    <reaction evidence="1">
        <text>ATP + protein L-histidine = ADP + protein N-phospho-L-histidine.</text>
        <dbReference type="EC" id="2.7.13.3"/>
    </reaction>
</comment>
<dbReference type="CDD" id="cd00130">
    <property type="entry name" value="PAS"/>
    <property type="match status" value="1"/>
</dbReference>
<dbReference type="CDD" id="cd17546">
    <property type="entry name" value="REC_hyHK_CKI1_RcsC-like"/>
    <property type="match status" value="1"/>
</dbReference>
<evidence type="ECO:0000256" key="4">
    <source>
        <dbReference type="ARBA" id="ARBA00022475"/>
    </source>
</evidence>
<dbReference type="SUPFAM" id="SSF47226">
    <property type="entry name" value="Histidine-containing phosphotransfer domain, HPT domain"/>
    <property type="match status" value="1"/>
</dbReference>
<dbReference type="GO" id="GO:0005886">
    <property type="term" value="C:plasma membrane"/>
    <property type="evidence" value="ECO:0007669"/>
    <property type="project" value="UniProtKB-SubCell"/>
</dbReference>
<dbReference type="PANTHER" id="PTHR45339:SF1">
    <property type="entry name" value="HYBRID SIGNAL TRANSDUCTION HISTIDINE KINASE J"/>
    <property type="match status" value="1"/>
</dbReference>
<keyword evidence="16" id="KW-0175">Coiled coil</keyword>
<dbReference type="InterPro" id="IPR004358">
    <property type="entry name" value="Sig_transdc_His_kin-like_C"/>
</dbReference>
<dbReference type="SUPFAM" id="SSF52172">
    <property type="entry name" value="CheY-like"/>
    <property type="match status" value="1"/>
</dbReference>
<feature type="domain" description="PAC" evidence="19">
    <location>
        <begin position="381"/>
        <end position="433"/>
    </location>
</feature>
<dbReference type="SMART" id="SM00387">
    <property type="entry name" value="HATPase_c"/>
    <property type="match status" value="1"/>
</dbReference>
<evidence type="ECO:0000259" key="18">
    <source>
        <dbReference type="PROSITE" id="PS50110"/>
    </source>
</evidence>
<dbReference type="FunFam" id="3.30.565.10:FF:000010">
    <property type="entry name" value="Sensor histidine kinase RcsC"/>
    <property type="match status" value="1"/>
</dbReference>
<dbReference type="SMART" id="SM00091">
    <property type="entry name" value="PAS"/>
    <property type="match status" value="2"/>
</dbReference>
<keyword evidence="12" id="KW-0902">Two-component regulatory system</keyword>
<dbReference type="PROSITE" id="PS50113">
    <property type="entry name" value="PAC"/>
    <property type="match status" value="1"/>
</dbReference>
<evidence type="ECO:0000256" key="2">
    <source>
        <dbReference type="ARBA" id="ARBA00004651"/>
    </source>
</evidence>
<evidence type="ECO:0000256" key="11">
    <source>
        <dbReference type="ARBA" id="ARBA00022989"/>
    </source>
</evidence>
<accession>A0A7W4Z598</accession>
<keyword evidence="9" id="KW-0418">Kinase</keyword>
<dbReference type="Gene3D" id="3.40.50.2300">
    <property type="match status" value="1"/>
</dbReference>
<dbReference type="InterPro" id="IPR008207">
    <property type="entry name" value="Sig_transdc_His_kin_Hpt_dom"/>
</dbReference>
<dbReference type="Pfam" id="PF08448">
    <property type="entry name" value="PAS_4"/>
    <property type="match status" value="2"/>
</dbReference>
<evidence type="ECO:0000256" key="14">
    <source>
        <dbReference type="PROSITE-ProRule" id="PRU00110"/>
    </source>
</evidence>
<dbReference type="Gene3D" id="1.10.287.130">
    <property type="match status" value="1"/>
</dbReference>
<dbReference type="InterPro" id="IPR000014">
    <property type="entry name" value="PAS"/>
</dbReference>
<feature type="modified residue" description="4-aspartylphosphate" evidence="15">
    <location>
        <position position="899"/>
    </location>
</feature>
<dbReference type="PRINTS" id="PR00344">
    <property type="entry name" value="BCTRLSENSOR"/>
</dbReference>
<evidence type="ECO:0000256" key="8">
    <source>
        <dbReference type="ARBA" id="ARBA00022741"/>
    </source>
</evidence>
<evidence type="ECO:0000256" key="16">
    <source>
        <dbReference type="SAM" id="Coils"/>
    </source>
</evidence>
<evidence type="ECO:0000256" key="10">
    <source>
        <dbReference type="ARBA" id="ARBA00022840"/>
    </source>
</evidence>
<dbReference type="Pfam" id="PF02518">
    <property type="entry name" value="HATPase_c"/>
    <property type="match status" value="1"/>
</dbReference>
<sequence length="1105" mass="121985">MYRRLKHWVASHRANAEKPRTAGVAKDIFAGALTKQAIADIDYADTHGQAYRWYLDLESQRLTLESLSNDASTTTTNDFQQWLEESLSTKVAEQIESAIGQVRENGASEATQRGHLTIDDHNRHISVYYELDNTANSLSGIALDMSVLVSAREAIGSSQSLIESLINSNIDCVKILDREGCLLDMNSNGQELMAVKDFELIRGQYWPDFWSRDEDRENACRAVEEGVNGRSHRFTGYTATMAGEPKWWEVTVYPICGGDQPDYLLSVSRDISHERKLSAELAVANALLEEDIDVRTRELTHQQELNRLLLESMSEGVVACNEKGELILFNKTARDWHGMDPRNVPSDEWANYYSLFDADGLTPLQPEQIPLIRAFNGERVTNAGMAIARTGEPTRHILASGGPIFDKQGKQIGAVATMRDVTEERESRLALEKAARELRGANVLIKQERSLLENRVESRTRQLKVLNEELEQATQSAQAASRAKSAFLATMSHEIRTPMNGVVGMLDVLASEGLSESQQDALETIRQSSFVLLRLIDDVLDFSKIEAGKMELEQSPVDLRVLLENVCTLLLPLAKDNNVLLSPFVDPVLPHMMLGDSTRLQQIFYNLIGNAVKFSGRKAGRPGLVGIYARPSTSQPGHVDISIEDNGIGIPEEVIPRLFNSFTQAESSTTRKFGGSGLGLAITKRLATLMGGEIALQSVVGQGTCVTLTMPCDKAPGKIPCFELAGVDCEINSANPWLLRKLDGYLRLSGARITATRDDIEPEGEIEASITIAATDTSDEVRLDILLADKHSVSQHSSGHLTLNSPFLSYRELVRALKISAGITDFDTNSSPHRSGWQSAELHTLDHEVKILVAEDDKTNQYVIRQQLKLLNIQADIAGNGREAAELFKRNRYHLVLTDLHMPELDGMELLGQIREHEKQNAQARTPVIVLSANAIRGVSNNAAARGFDAYLTKPIQLDTLGRELQRWINHDANPAETAAPGLESDSWAKTFKVEQLHSVISDDPRLVRTTLSNFQSTARVQLDELCHVIETGKLDQVASLAHKLKGSSSMVGGETMSDLCKQLEKASRAQDSDQTGVIGAEICEEFSRLCTAIDCHLADIPLAS</sequence>
<dbReference type="InterPro" id="IPR036641">
    <property type="entry name" value="HPT_dom_sf"/>
</dbReference>
<evidence type="ECO:0000256" key="6">
    <source>
        <dbReference type="ARBA" id="ARBA00022679"/>
    </source>
</evidence>
<keyword evidence="22" id="KW-1185">Reference proteome</keyword>
<dbReference type="Gene3D" id="1.20.120.160">
    <property type="entry name" value="HPT domain"/>
    <property type="match status" value="1"/>
</dbReference>
<dbReference type="CDD" id="cd16922">
    <property type="entry name" value="HATPase_EvgS-ArcB-TorS-like"/>
    <property type="match status" value="1"/>
</dbReference>
<feature type="domain" description="Response regulatory" evidence="18">
    <location>
        <begin position="850"/>
        <end position="969"/>
    </location>
</feature>
<dbReference type="InterPro" id="IPR013656">
    <property type="entry name" value="PAS_4"/>
</dbReference>
<dbReference type="NCBIfam" id="TIGR00229">
    <property type="entry name" value="sensory_box"/>
    <property type="match status" value="1"/>
</dbReference>
<dbReference type="GO" id="GO:0000155">
    <property type="term" value="F:phosphorelay sensor kinase activity"/>
    <property type="evidence" value="ECO:0007669"/>
    <property type="project" value="InterPro"/>
</dbReference>
<dbReference type="SMART" id="SM00388">
    <property type="entry name" value="HisKA"/>
    <property type="match status" value="1"/>
</dbReference>
<dbReference type="InterPro" id="IPR035965">
    <property type="entry name" value="PAS-like_dom_sf"/>
</dbReference>
<dbReference type="Gene3D" id="3.30.565.10">
    <property type="entry name" value="Histidine kinase-like ATPase, C-terminal domain"/>
    <property type="match status" value="1"/>
</dbReference>
<comment type="caution">
    <text evidence="21">The sequence shown here is derived from an EMBL/GenBank/DDBJ whole genome shotgun (WGS) entry which is preliminary data.</text>
</comment>
<organism evidence="21 22">
    <name type="scientific">Litorivivens lipolytica</name>
    <dbReference type="NCBI Taxonomy" id="1524264"/>
    <lineage>
        <taxon>Bacteria</taxon>
        <taxon>Pseudomonadati</taxon>
        <taxon>Pseudomonadota</taxon>
        <taxon>Gammaproteobacteria</taxon>
        <taxon>Litorivivens</taxon>
    </lineage>
</organism>
<evidence type="ECO:0000256" key="13">
    <source>
        <dbReference type="ARBA" id="ARBA00023136"/>
    </source>
</evidence>
<evidence type="ECO:0000259" key="19">
    <source>
        <dbReference type="PROSITE" id="PS50113"/>
    </source>
</evidence>
<dbReference type="InterPro" id="IPR003661">
    <property type="entry name" value="HisK_dim/P_dom"/>
</dbReference>
<gene>
    <name evidence="21" type="ORF">FHR99_001234</name>
</gene>
<evidence type="ECO:0000259" key="17">
    <source>
        <dbReference type="PROSITE" id="PS50109"/>
    </source>
</evidence>
<dbReference type="InterPro" id="IPR011006">
    <property type="entry name" value="CheY-like_superfamily"/>
</dbReference>
<dbReference type="InterPro" id="IPR001789">
    <property type="entry name" value="Sig_transdc_resp-reg_receiver"/>
</dbReference>
<comment type="subcellular location">
    <subcellularLocation>
        <location evidence="2">Cell membrane</location>
        <topology evidence="2">Multi-pass membrane protein</topology>
    </subcellularLocation>
</comment>
<dbReference type="PROSITE" id="PS50894">
    <property type="entry name" value="HPT"/>
    <property type="match status" value="1"/>
</dbReference>
<feature type="modified residue" description="Phosphohistidine" evidence="14">
    <location>
        <position position="1043"/>
    </location>
</feature>
<keyword evidence="4" id="KW-1003">Cell membrane</keyword>
<dbReference type="InterPro" id="IPR003594">
    <property type="entry name" value="HATPase_dom"/>
</dbReference>
<keyword evidence="5 15" id="KW-0597">Phosphoprotein</keyword>
<dbReference type="SMART" id="SM00448">
    <property type="entry name" value="REC"/>
    <property type="match status" value="1"/>
</dbReference>
<evidence type="ECO:0000256" key="1">
    <source>
        <dbReference type="ARBA" id="ARBA00000085"/>
    </source>
</evidence>
<evidence type="ECO:0000256" key="5">
    <source>
        <dbReference type="ARBA" id="ARBA00022553"/>
    </source>
</evidence>
<dbReference type="InterPro" id="IPR005467">
    <property type="entry name" value="His_kinase_dom"/>
</dbReference>
<dbReference type="CDD" id="cd00088">
    <property type="entry name" value="HPT"/>
    <property type="match status" value="1"/>
</dbReference>
<dbReference type="EMBL" id="JACHWY010000001">
    <property type="protein sequence ID" value="MBB3046998.1"/>
    <property type="molecule type" value="Genomic_DNA"/>
</dbReference>
<dbReference type="InterPro" id="IPR000700">
    <property type="entry name" value="PAS-assoc_C"/>
</dbReference>
<evidence type="ECO:0000256" key="9">
    <source>
        <dbReference type="ARBA" id="ARBA00022777"/>
    </source>
</evidence>
<feature type="coiled-coil region" evidence="16">
    <location>
        <begin position="449"/>
        <end position="483"/>
    </location>
</feature>
<dbReference type="SMART" id="SM00086">
    <property type="entry name" value="PAC"/>
    <property type="match status" value="2"/>
</dbReference>
<evidence type="ECO:0000256" key="15">
    <source>
        <dbReference type="PROSITE-ProRule" id="PRU00169"/>
    </source>
</evidence>
<evidence type="ECO:0000313" key="22">
    <source>
        <dbReference type="Proteomes" id="UP000537130"/>
    </source>
</evidence>
<dbReference type="AlphaFoldDB" id="A0A7W4Z598"/>
<keyword evidence="7" id="KW-0812">Transmembrane</keyword>
<dbReference type="SMART" id="SM00073">
    <property type="entry name" value="HPT"/>
    <property type="match status" value="1"/>
</dbReference>
<dbReference type="Pfam" id="PF01627">
    <property type="entry name" value="Hpt"/>
    <property type="match status" value="1"/>
</dbReference>
<dbReference type="Pfam" id="PF00512">
    <property type="entry name" value="HisKA"/>
    <property type="match status" value="1"/>
</dbReference>
<feature type="domain" description="Histidine kinase" evidence="17">
    <location>
        <begin position="490"/>
        <end position="714"/>
    </location>
</feature>
<keyword evidence="13" id="KW-0472">Membrane</keyword>
<dbReference type="PROSITE" id="PS50110">
    <property type="entry name" value="RESPONSE_REGULATORY"/>
    <property type="match status" value="1"/>
</dbReference>
<dbReference type="InterPro" id="IPR036097">
    <property type="entry name" value="HisK_dim/P_sf"/>
</dbReference>
<dbReference type="InterPro" id="IPR036890">
    <property type="entry name" value="HATPase_C_sf"/>
</dbReference>
<evidence type="ECO:0000313" key="21">
    <source>
        <dbReference type="EMBL" id="MBB3046998.1"/>
    </source>
</evidence>
<evidence type="ECO:0000256" key="7">
    <source>
        <dbReference type="ARBA" id="ARBA00022692"/>
    </source>
</evidence>
<dbReference type="EC" id="2.7.13.3" evidence="3"/>
<keyword evidence="8" id="KW-0547">Nucleotide-binding</keyword>
<feature type="domain" description="HPt" evidence="20">
    <location>
        <begin position="1004"/>
        <end position="1105"/>
    </location>
</feature>
<dbReference type="Pfam" id="PF00072">
    <property type="entry name" value="Response_reg"/>
    <property type="match status" value="1"/>
</dbReference>
<keyword evidence="10" id="KW-0067">ATP-binding</keyword>
<dbReference type="PROSITE" id="PS50109">
    <property type="entry name" value="HIS_KIN"/>
    <property type="match status" value="1"/>
</dbReference>
<dbReference type="FunFam" id="1.10.287.130:FF:000004">
    <property type="entry name" value="Ethylene receptor 1"/>
    <property type="match status" value="1"/>
</dbReference>
<keyword evidence="11" id="KW-1133">Transmembrane helix</keyword>
<reference evidence="21 22" key="1">
    <citation type="submission" date="2020-08" db="EMBL/GenBank/DDBJ databases">
        <title>Genomic Encyclopedia of Type Strains, Phase III (KMG-III): the genomes of soil and plant-associated and newly described type strains.</title>
        <authorList>
            <person name="Whitman W."/>
        </authorList>
    </citation>
    <scope>NUCLEOTIDE SEQUENCE [LARGE SCALE GENOMIC DNA]</scope>
    <source>
        <strain evidence="21 22">CECT 8654</strain>
    </source>
</reference>
<dbReference type="Gene3D" id="3.30.450.20">
    <property type="entry name" value="PAS domain"/>
    <property type="match status" value="2"/>
</dbReference>
<evidence type="ECO:0000256" key="12">
    <source>
        <dbReference type="ARBA" id="ARBA00023012"/>
    </source>
</evidence>